<evidence type="ECO:0000313" key="3">
    <source>
        <dbReference type="WBParaSite" id="scaffold17097_cov169.g18503"/>
    </source>
</evidence>
<name>A0A915LQW9_MELJA</name>
<reference evidence="3" key="1">
    <citation type="submission" date="2022-11" db="UniProtKB">
        <authorList>
            <consortium name="WormBaseParasite"/>
        </authorList>
    </citation>
    <scope>IDENTIFICATION</scope>
</reference>
<dbReference type="PANTHER" id="PTHR31389:SF4">
    <property type="entry name" value="LD39211P"/>
    <property type="match status" value="1"/>
</dbReference>
<dbReference type="WBParaSite" id="scaffold17097_cov169.g18503">
    <property type="protein sequence ID" value="scaffold17097_cov169.g18503"/>
    <property type="gene ID" value="scaffold17097_cov169.g18503"/>
</dbReference>
<feature type="region of interest" description="Disordered" evidence="1">
    <location>
        <begin position="23"/>
        <end position="79"/>
    </location>
</feature>
<organism evidence="2 3">
    <name type="scientific">Meloidogyne javanica</name>
    <name type="common">Root-knot nematode worm</name>
    <dbReference type="NCBI Taxonomy" id="6303"/>
    <lineage>
        <taxon>Eukaryota</taxon>
        <taxon>Metazoa</taxon>
        <taxon>Ecdysozoa</taxon>
        <taxon>Nematoda</taxon>
        <taxon>Chromadorea</taxon>
        <taxon>Rhabditida</taxon>
        <taxon>Tylenchina</taxon>
        <taxon>Tylenchomorpha</taxon>
        <taxon>Tylenchoidea</taxon>
        <taxon>Meloidogynidae</taxon>
        <taxon>Meloidogyninae</taxon>
        <taxon>Meloidogyne</taxon>
        <taxon>Meloidogyne incognita group</taxon>
    </lineage>
</organism>
<accession>A0A915LQW9</accession>
<sequence>MTEEELKEKGLIEKMNEEVIMELEGDKGKLEEKNIKNEEEDRKKKMNNDEEKKNMNEEEENKKEIKGEEEKKKDGVNEEVKGEKINDEVKKRMAYNVSYGGDSYTPRYFLKGKKFDCSLLSHLKRFNLTDRWNSGIDEGVNEGDKMRISYPHNMTGTPFVLAANFKFYPSLRAIIDGIRRYFIRNIQIIVYDLGGLSDDKFIEMFREFNSFIYCDTSIQFHTNDYKIFIRDINRKILGDFQFTLGTHHGLKFATHPDMFSYIPLDPSLTVGSKIGEDTNDIEMMEANMLIVRKSDFTRQLLKWSVLCALTPECIEPLGASISCQNYDTDQLYQDGRCHRQDQSVMNILLHNLELKLTREGSQITSHLRYNHPSKWGNRHSLRRGQKTSADIVKLFGKNKNGTC</sequence>
<dbReference type="PANTHER" id="PTHR31389">
    <property type="entry name" value="LD39211P"/>
    <property type="match status" value="1"/>
</dbReference>
<evidence type="ECO:0000313" key="2">
    <source>
        <dbReference type="Proteomes" id="UP000887561"/>
    </source>
</evidence>
<dbReference type="Proteomes" id="UP000887561">
    <property type="component" value="Unplaced"/>
</dbReference>
<dbReference type="AlphaFoldDB" id="A0A915LQW9"/>
<keyword evidence="2" id="KW-1185">Reference proteome</keyword>
<protein>
    <submittedName>
        <fullName evidence="3">Glycosyltransferase family 92 protein</fullName>
    </submittedName>
</protein>
<evidence type="ECO:0000256" key="1">
    <source>
        <dbReference type="SAM" id="MobiDB-lite"/>
    </source>
</evidence>
<proteinExistence type="predicted"/>
<feature type="compositionally biased region" description="Basic and acidic residues" evidence="1">
    <location>
        <begin position="24"/>
        <end position="79"/>
    </location>
</feature>